<dbReference type="InterPro" id="IPR000477">
    <property type="entry name" value="RT_dom"/>
</dbReference>
<name>A0AA37P8J3_9PEZI</name>
<reference evidence="2 3" key="1">
    <citation type="submission" date="2022-03" db="EMBL/GenBank/DDBJ databases">
        <title>Genome data of Colletotrichum spp.</title>
        <authorList>
            <person name="Utami Y.D."/>
            <person name="Hiruma K."/>
        </authorList>
    </citation>
    <scope>NUCLEOTIDE SEQUENCE [LARGE SCALE GENOMIC DNA]</scope>
    <source>
        <strain evidence="2 3">MAFF 239500</strain>
    </source>
</reference>
<accession>A0AA37P8J3</accession>
<dbReference type="GeneID" id="73328597"/>
<dbReference type="AlphaFoldDB" id="A0AA37P8J3"/>
<evidence type="ECO:0000313" key="3">
    <source>
        <dbReference type="Proteomes" id="UP001055115"/>
    </source>
</evidence>
<sequence length="141" mass="15945">MPILEQLKESKSTKNMLLCRLWDLVITAYVDDITVLVASESHKESNKALKVLYTLLVGFASPNGTSFGADKTKVMHLCKSRSSKPLLVMPDIQGLPSKAETHIKILGIFLYNRLAWVDHKARILAKVRTKMWHLLRVSRST</sequence>
<dbReference type="Proteomes" id="UP001055115">
    <property type="component" value="Unassembled WGS sequence"/>
</dbReference>
<organism evidence="2 3">
    <name type="scientific">Colletotrichum spaethianum</name>
    <dbReference type="NCBI Taxonomy" id="700344"/>
    <lineage>
        <taxon>Eukaryota</taxon>
        <taxon>Fungi</taxon>
        <taxon>Dikarya</taxon>
        <taxon>Ascomycota</taxon>
        <taxon>Pezizomycotina</taxon>
        <taxon>Sordariomycetes</taxon>
        <taxon>Hypocreomycetidae</taxon>
        <taxon>Glomerellales</taxon>
        <taxon>Glomerellaceae</taxon>
        <taxon>Colletotrichum</taxon>
        <taxon>Colletotrichum spaethianum species complex</taxon>
    </lineage>
</organism>
<protein>
    <recommendedName>
        <fullName evidence="1">Reverse transcriptase domain-containing protein</fullName>
    </recommendedName>
</protein>
<gene>
    <name evidence="2" type="ORF">ColSpa_07795</name>
</gene>
<proteinExistence type="predicted"/>
<comment type="caution">
    <text evidence="2">The sequence shown here is derived from an EMBL/GenBank/DDBJ whole genome shotgun (WGS) entry which is preliminary data.</text>
</comment>
<evidence type="ECO:0000259" key="1">
    <source>
        <dbReference type="PROSITE" id="PS50878"/>
    </source>
</evidence>
<evidence type="ECO:0000313" key="2">
    <source>
        <dbReference type="EMBL" id="GKT47614.1"/>
    </source>
</evidence>
<dbReference type="PROSITE" id="PS50878">
    <property type="entry name" value="RT_POL"/>
    <property type="match status" value="1"/>
</dbReference>
<feature type="domain" description="Reverse transcriptase" evidence="1">
    <location>
        <begin position="1"/>
        <end position="110"/>
    </location>
</feature>
<keyword evidence="3" id="KW-1185">Reference proteome</keyword>
<dbReference type="RefSeq" id="XP_049129964.1">
    <property type="nucleotide sequence ID" value="XM_049274007.1"/>
</dbReference>
<dbReference type="EMBL" id="BQXU01000020">
    <property type="protein sequence ID" value="GKT47614.1"/>
    <property type="molecule type" value="Genomic_DNA"/>
</dbReference>